<proteinExistence type="predicted"/>
<dbReference type="EMBL" id="JANPWB010000003">
    <property type="protein sequence ID" value="KAJ1203977.1"/>
    <property type="molecule type" value="Genomic_DNA"/>
</dbReference>
<organism evidence="1 2">
    <name type="scientific">Pleurodeles waltl</name>
    <name type="common">Iberian ribbed newt</name>
    <dbReference type="NCBI Taxonomy" id="8319"/>
    <lineage>
        <taxon>Eukaryota</taxon>
        <taxon>Metazoa</taxon>
        <taxon>Chordata</taxon>
        <taxon>Craniata</taxon>
        <taxon>Vertebrata</taxon>
        <taxon>Euteleostomi</taxon>
        <taxon>Amphibia</taxon>
        <taxon>Batrachia</taxon>
        <taxon>Caudata</taxon>
        <taxon>Salamandroidea</taxon>
        <taxon>Salamandridae</taxon>
        <taxon>Pleurodelinae</taxon>
        <taxon>Pleurodeles</taxon>
    </lineage>
</organism>
<accession>A0AAV7VRC3</accession>
<dbReference type="AlphaFoldDB" id="A0AAV7VRC3"/>
<dbReference type="Proteomes" id="UP001066276">
    <property type="component" value="Chromosome 2_1"/>
</dbReference>
<evidence type="ECO:0000313" key="2">
    <source>
        <dbReference type="Proteomes" id="UP001066276"/>
    </source>
</evidence>
<protein>
    <submittedName>
        <fullName evidence="1">Uncharacterized protein</fullName>
    </submittedName>
</protein>
<evidence type="ECO:0000313" key="1">
    <source>
        <dbReference type="EMBL" id="KAJ1203977.1"/>
    </source>
</evidence>
<comment type="caution">
    <text evidence="1">The sequence shown here is derived from an EMBL/GenBank/DDBJ whole genome shotgun (WGS) entry which is preliminary data.</text>
</comment>
<sequence>MGRLSSVAALSGLIASRGQRCHPSQEQAIQEPTSAALCFTGPRQLLGKAPMIQENMRTRRQTIALTELVEIVQTDLTLPMRTLFPPRMADLRAMKEIAHMPVRKLGTLGDSNI</sequence>
<reference evidence="1" key="1">
    <citation type="journal article" date="2022" name="bioRxiv">
        <title>Sequencing and chromosome-scale assembly of the giantPleurodeles waltlgenome.</title>
        <authorList>
            <person name="Brown T."/>
            <person name="Elewa A."/>
            <person name="Iarovenko S."/>
            <person name="Subramanian E."/>
            <person name="Araus A.J."/>
            <person name="Petzold A."/>
            <person name="Susuki M."/>
            <person name="Suzuki K.-i.T."/>
            <person name="Hayashi T."/>
            <person name="Toyoda A."/>
            <person name="Oliveira C."/>
            <person name="Osipova E."/>
            <person name="Leigh N.D."/>
            <person name="Simon A."/>
            <person name="Yun M.H."/>
        </authorList>
    </citation>
    <scope>NUCLEOTIDE SEQUENCE</scope>
    <source>
        <strain evidence="1">20211129_DDA</strain>
        <tissue evidence="1">Liver</tissue>
    </source>
</reference>
<keyword evidence="2" id="KW-1185">Reference proteome</keyword>
<gene>
    <name evidence="1" type="ORF">NDU88_007758</name>
</gene>
<name>A0AAV7VRC3_PLEWA</name>